<comment type="caution">
    <text evidence="1">The sequence shown here is derived from an EMBL/GenBank/DDBJ whole genome shotgun (WGS) entry which is preliminary data.</text>
</comment>
<dbReference type="RefSeq" id="WP_122921692.1">
    <property type="nucleotide sequence ID" value="NZ_RHHQ01000033.1"/>
</dbReference>
<keyword evidence="2" id="KW-1185">Reference proteome</keyword>
<evidence type="ECO:0008006" key="3">
    <source>
        <dbReference type="Google" id="ProtNLM"/>
    </source>
</evidence>
<dbReference type="PANTHER" id="PTHR37507">
    <property type="entry name" value="SPORULATION PROTEIN YDCC"/>
    <property type="match status" value="1"/>
</dbReference>
<organism evidence="1 2">
    <name type="scientific">Brevibacillus fluminis</name>
    <dbReference type="NCBI Taxonomy" id="511487"/>
    <lineage>
        <taxon>Bacteria</taxon>
        <taxon>Bacillati</taxon>
        <taxon>Bacillota</taxon>
        <taxon>Bacilli</taxon>
        <taxon>Bacillales</taxon>
        <taxon>Paenibacillaceae</taxon>
        <taxon>Brevibacillus</taxon>
    </lineage>
</organism>
<protein>
    <recommendedName>
        <fullName evidence="3">Outer membrane lipoprotein carrier protein LolA</fullName>
    </recommendedName>
</protein>
<dbReference type="OrthoDB" id="2389132at2"/>
<evidence type="ECO:0000313" key="2">
    <source>
        <dbReference type="Proteomes" id="UP000271031"/>
    </source>
</evidence>
<gene>
    <name evidence="1" type="ORF">EDM56_30465</name>
</gene>
<dbReference type="SUPFAM" id="SSF89392">
    <property type="entry name" value="Prokaryotic lipoproteins and lipoprotein localization factors"/>
    <property type="match status" value="1"/>
</dbReference>
<reference evidence="1 2" key="1">
    <citation type="submission" date="2018-10" db="EMBL/GenBank/DDBJ databases">
        <title>Phylogenomics of Brevibacillus.</title>
        <authorList>
            <person name="Dunlap C."/>
        </authorList>
    </citation>
    <scope>NUCLEOTIDE SEQUENCE [LARGE SCALE GENOMIC DNA]</scope>
    <source>
        <strain evidence="1 2">JCM 15716</strain>
    </source>
</reference>
<name>A0A3M8CS79_9BACL</name>
<evidence type="ECO:0000313" key="1">
    <source>
        <dbReference type="EMBL" id="RNB78523.1"/>
    </source>
</evidence>
<dbReference type="PROSITE" id="PS51257">
    <property type="entry name" value="PROKAR_LIPOPROTEIN"/>
    <property type="match status" value="1"/>
</dbReference>
<proteinExistence type="predicted"/>
<dbReference type="InterPro" id="IPR052944">
    <property type="entry name" value="Sporulation_related"/>
</dbReference>
<accession>A0A3M8CS79</accession>
<dbReference type="Proteomes" id="UP000271031">
    <property type="component" value="Unassembled WGS sequence"/>
</dbReference>
<dbReference type="InterPro" id="IPR029046">
    <property type="entry name" value="LolA/LolB/LppX"/>
</dbReference>
<sequence>MNMKKILLGSCLLFGVMASGCEENQTVSTDEIVSKTLEARKQIASYAAEGHIRTYEGKNLTDDSVIQEWYDTNGGKRRIELKTNDKVTRTVSDGKQITMYQDGSDTAYTMDVSADIQDGMPSQKDQLKTILEKVKGTHQVDVVGNENMLGFNTIHLKAVPKEKKTLFGESEFWIEEKTWQILKGTMESGNTRTEFLYTKYDSSPVFTDKTFQLDLPKNVKITPLQDANPSKKVTLEQAQTELGLPFLYWDLPKLTLADTELMDLKGEFNRKELTLTYTKNQVPYFSISIFPTPKDASSFPEAQTVKVRGIEGYYEEQIRSLIWDEKGMRYSLLMTHPDLKLEEMLKLAEEMKWTSSK</sequence>
<dbReference type="AlphaFoldDB" id="A0A3M8CS79"/>
<dbReference type="Gene3D" id="2.50.20.10">
    <property type="entry name" value="Lipoprotein localisation LolA/LolB/LppX"/>
    <property type="match status" value="1"/>
</dbReference>
<dbReference type="EMBL" id="RHHQ01000033">
    <property type="protein sequence ID" value="RNB78523.1"/>
    <property type="molecule type" value="Genomic_DNA"/>
</dbReference>
<dbReference type="PANTHER" id="PTHR37507:SF2">
    <property type="entry name" value="SPORULATION PROTEIN YDCC"/>
    <property type="match status" value="1"/>
</dbReference>